<evidence type="ECO:0000313" key="2">
    <source>
        <dbReference type="Proteomes" id="UP000472262"/>
    </source>
</evidence>
<name>A0A672NWI6_SINGR</name>
<organism evidence="1 2">
    <name type="scientific">Sinocyclocheilus grahami</name>
    <name type="common">Dianchi golden-line fish</name>
    <name type="synonym">Barbus grahami</name>
    <dbReference type="NCBI Taxonomy" id="75366"/>
    <lineage>
        <taxon>Eukaryota</taxon>
        <taxon>Metazoa</taxon>
        <taxon>Chordata</taxon>
        <taxon>Craniata</taxon>
        <taxon>Vertebrata</taxon>
        <taxon>Euteleostomi</taxon>
        <taxon>Actinopterygii</taxon>
        <taxon>Neopterygii</taxon>
        <taxon>Teleostei</taxon>
        <taxon>Ostariophysi</taxon>
        <taxon>Cypriniformes</taxon>
        <taxon>Cyprinidae</taxon>
        <taxon>Cyprininae</taxon>
        <taxon>Sinocyclocheilus</taxon>
    </lineage>
</organism>
<proteinExistence type="predicted"/>
<dbReference type="AlphaFoldDB" id="A0A672NWI6"/>
<dbReference type="Proteomes" id="UP000472262">
    <property type="component" value="Unassembled WGS sequence"/>
</dbReference>
<protein>
    <submittedName>
        <fullName evidence="1">Uncharacterized protein</fullName>
    </submittedName>
</protein>
<reference evidence="1" key="2">
    <citation type="submission" date="2025-09" db="UniProtKB">
        <authorList>
            <consortium name="Ensembl"/>
        </authorList>
    </citation>
    <scope>IDENTIFICATION</scope>
</reference>
<sequence length="208" mass="23616">MTEDHSLCDSDSSVDVTECVELVLLAVAEHVVLLDSVQGLLFSLKLDDVGIWHDPLGKLPHRHSVNQNHNRSYNQQPVFVYLLACSSNTRLSSPLNADALVLVSLCGDHHIGLVQNKHFDLFGVDELQLNAPVQNRPRCADDDLFLDLYATLHWQRAQHICQFDFWIKLAHLLDDFARLQSELICGRNAQTLQDRHRLDTKVLTTFTL</sequence>
<dbReference type="Ensembl" id="ENSSGRT00000056435.1">
    <property type="protein sequence ID" value="ENSSGRP00000052817.1"/>
    <property type="gene ID" value="ENSSGRG00000027910.1"/>
</dbReference>
<evidence type="ECO:0000313" key="1">
    <source>
        <dbReference type="Ensembl" id="ENSSGRP00000052817.1"/>
    </source>
</evidence>
<reference evidence="1" key="1">
    <citation type="submission" date="2025-08" db="UniProtKB">
        <authorList>
            <consortium name="Ensembl"/>
        </authorList>
    </citation>
    <scope>IDENTIFICATION</scope>
</reference>
<accession>A0A672NWI6</accession>
<dbReference type="InParanoid" id="A0A672NWI6"/>
<keyword evidence="2" id="KW-1185">Reference proteome</keyword>
<dbReference type="OMA" id="CWGKAQT"/>